<dbReference type="InterPro" id="IPR000223">
    <property type="entry name" value="Pept_S26A_signal_pept_1"/>
</dbReference>
<dbReference type="PANTHER" id="PTHR43390:SF1">
    <property type="entry name" value="CHLOROPLAST PROCESSING PEPTIDASE"/>
    <property type="match status" value="1"/>
</dbReference>
<sequence>MSRAERTGGGRGRLGQVLSSAAVVIGCVLFLGGFAWAAVLYQPYAVPTDSMAPTVEAGDRVLAERIDGDEVRRGDVVVFLDPLWGNMPVIKRVVGVGGDTVKCCDGQGKLTVNGDPVDEPYRLERERASFATFEASVPEGQLFLLGDHREGSLDSRTHLEDANNGSVPREAVTGRVDATVWPLGHAGMVERPAGFADLPGGVSRPGPLGPALAAIGAGALLIFGGAGYGAIGSVRGKRARLTHNGGTHG</sequence>
<dbReference type="Pfam" id="PF10502">
    <property type="entry name" value="Peptidase_S26"/>
    <property type="match status" value="1"/>
</dbReference>
<dbReference type="EMBL" id="FOET01000014">
    <property type="protein sequence ID" value="SEQ74251.1"/>
    <property type="molecule type" value="Genomic_DNA"/>
</dbReference>
<dbReference type="STRING" id="403935.SAMN05216481_11454"/>
<protein>
    <recommendedName>
        <fullName evidence="4">Signal peptidase I</fullName>
        <ecNumber evidence="4">3.4.21.89</ecNumber>
    </recommendedName>
</protein>
<dbReference type="GO" id="GO:0009003">
    <property type="term" value="F:signal peptidase activity"/>
    <property type="evidence" value="ECO:0007669"/>
    <property type="project" value="UniProtKB-EC"/>
</dbReference>
<evidence type="ECO:0000256" key="2">
    <source>
        <dbReference type="ARBA" id="ARBA00009370"/>
    </source>
</evidence>
<dbReference type="NCBIfam" id="TIGR02227">
    <property type="entry name" value="sigpep_I_bact"/>
    <property type="match status" value="1"/>
</dbReference>
<evidence type="ECO:0000256" key="4">
    <source>
        <dbReference type="RuleBase" id="RU362042"/>
    </source>
</evidence>
<feature type="transmembrane region" description="Helical" evidence="4">
    <location>
        <begin position="211"/>
        <end position="231"/>
    </location>
</feature>
<evidence type="ECO:0000313" key="6">
    <source>
        <dbReference type="EMBL" id="SEQ74251.1"/>
    </source>
</evidence>
<proteinExistence type="inferred from homology"/>
<comment type="similarity">
    <text evidence="2 4">Belongs to the peptidase S26 family.</text>
</comment>
<comment type="caution">
    <text evidence="4">Lacks conserved residue(s) required for the propagation of feature annotation.</text>
</comment>
<dbReference type="EC" id="3.4.21.89" evidence="4"/>
<gene>
    <name evidence="6" type="ORF">SAMN05216481_11454</name>
</gene>
<dbReference type="PRINTS" id="PR00727">
    <property type="entry name" value="LEADERPTASE"/>
</dbReference>
<keyword evidence="4" id="KW-1133">Transmembrane helix</keyword>
<evidence type="ECO:0000256" key="1">
    <source>
        <dbReference type="ARBA" id="ARBA00004401"/>
    </source>
</evidence>
<comment type="catalytic activity">
    <reaction evidence="4">
        <text>Cleavage of hydrophobic, N-terminal signal or leader sequences from secreted and periplasmic proteins.</text>
        <dbReference type="EC" id="3.4.21.89"/>
    </reaction>
</comment>
<dbReference type="PROSITE" id="PS51257">
    <property type="entry name" value="PROKAR_LIPOPROTEIN"/>
    <property type="match status" value="1"/>
</dbReference>
<name>A0A1H9IHQ7_9ACTN</name>
<reference evidence="6 7" key="1">
    <citation type="submission" date="2016-10" db="EMBL/GenBank/DDBJ databases">
        <authorList>
            <person name="de Groot N.N."/>
        </authorList>
    </citation>
    <scope>NUCLEOTIDE SEQUENCE [LARGE SCALE GENOMIC DNA]</scope>
    <source>
        <strain evidence="6 7">CGMCC 4.3519</strain>
    </source>
</reference>
<dbReference type="InterPro" id="IPR036286">
    <property type="entry name" value="LexA/Signal_pep-like_sf"/>
</dbReference>
<keyword evidence="4" id="KW-0645">Protease</keyword>
<evidence type="ECO:0000313" key="7">
    <source>
        <dbReference type="Proteomes" id="UP000199055"/>
    </source>
</evidence>
<comment type="subcellular location">
    <subcellularLocation>
        <location evidence="1">Cell membrane</location>
        <topology evidence="1">Single-pass type II membrane protein</topology>
    </subcellularLocation>
    <subcellularLocation>
        <location evidence="4">Membrane</location>
        <topology evidence="4">Single-pass type II membrane protein</topology>
    </subcellularLocation>
</comment>
<keyword evidence="4" id="KW-0472">Membrane</keyword>
<dbReference type="Proteomes" id="UP000199055">
    <property type="component" value="Unassembled WGS sequence"/>
</dbReference>
<dbReference type="SUPFAM" id="SSF51306">
    <property type="entry name" value="LexA/Signal peptidase"/>
    <property type="match status" value="1"/>
</dbReference>
<dbReference type="RefSeq" id="WP_245770231.1">
    <property type="nucleotide sequence ID" value="NZ_FOET01000014.1"/>
</dbReference>
<dbReference type="AlphaFoldDB" id="A0A1H9IHQ7"/>
<feature type="domain" description="Peptidase S26" evidence="5">
    <location>
        <begin position="25"/>
        <end position="181"/>
    </location>
</feature>
<dbReference type="PANTHER" id="PTHR43390">
    <property type="entry name" value="SIGNAL PEPTIDASE I"/>
    <property type="match status" value="1"/>
</dbReference>
<evidence type="ECO:0000256" key="3">
    <source>
        <dbReference type="PIRSR" id="PIRSR600223-1"/>
    </source>
</evidence>
<feature type="active site" evidence="3">
    <location>
        <position position="91"/>
    </location>
</feature>
<dbReference type="GO" id="GO:0006465">
    <property type="term" value="P:signal peptide processing"/>
    <property type="evidence" value="ECO:0007669"/>
    <property type="project" value="InterPro"/>
</dbReference>
<keyword evidence="4" id="KW-0378">Hydrolase</keyword>
<keyword evidence="7" id="KW-1185">Reference proteome</keyword>
<feature type="transmembrane region" description="Helical" evidence="4">
    <location>
        <begin position="21"/>
        <end position="41"/>
    </location>
</feature>
<dbReference type="GO" id="GO:0005886">
    <property type="term" value="C:plasma membrane"/>
    <property type="evidence" value="ECO:0007669"/>
    <property type="project" value="UniProtKB-SubCell"/>
</dbReference>
<keyword evidence="4" id="KW-0812">Transmembrane</keyword>
<dbReference type="InterPro" id="IPR019533">
    <property type="entry name" value="Peptidase_S26"/>
</dbReference>
<dbReference type="GO" id="GO:0004252">
    <property type="term" value="F:serine-type endopeptidase activity"/>
    <property type="evidence" value="ECO:0007669"/>
    <property type="project" value="InterPro"/>
</dbReference>
<evidence type="ECO:0000259" key="5">
    <source>
        <dbReference type="Pfam" id="PF10502"/>
    </source>
</evidence>
<accession>A0A1H9IHQ7</accession>
<feature type="active site" evidence="3">
    <location>
        <position position="50"/>
    </location>
</feature>
<dbReference type="Gene3D" id="2.10.109.10">
    <property type="entry name" value="Umud Fragment, subunit A"/>
    <property type="match status" value="1"/>
</dbReference>
<organism evidence="6 7">
    <name type="scientific">Streptomyces radiopugnans</name>
    <dbReference type="NCBI Taxonomy" id="403935"/>
    <lineage>
        <taxon>Bacteria</taxon>
        <taxon>Bacillati</taxon>
        <taxon>Actinomycetota</taxon>
        <taxon>Actinomycetes</taxon>
        <taxon>Kitasatosporales</taxon>
        <taxon>Streptomycetaceae</taxon>
        <taxon>Streptomyces</taxon>
    </lineage>
</organism>
<dbReference type="CDD" id="cd06530">
    <property type="entry name" value="S26_SPase_I"/>
    <property type="match status" value="1"/>
</dbReference>